<gene>
    <name evidence="1" type="ORF">P344_01290</name>
</gene>
<evidence type="ECO:0000313" key="1">
    <source>
        <dbReference type="EMBL" id="AHI57623.1"/>
    </source>
</evidence>
<protein>
    <submittedName>
        <fullName evidence="1">Uncharacterized protein</fullName>
    </submittedName>
</protein>
<name>W0GPX0_9MOLU</name>
<sequence length="62" mass="7056">MDYDYSYAFKTRDTNKANLQSFTLLFALSDSDNYVSYNDLQDNVFSFPTLSIGGDDSAFCEL</sequence>
<dbReference type="KEGG" id="smir:SMM_0207"/>
<dbReference type="PATRIC" id="fig|838561.3.peg.243"/>
<dbReference type="HOGENOM" id="CLU_2901963_0_0_14"/>
<dbReference type="Proteomes" id="UP000019260">
    <property type="component" value="Chromosome"/>
</dbReference>
<dbReference type="RefSeq" id="WP_025317028.1">
    <property type="nucleotide sequence ID" value="NZ_CP002082.1"/>
</dbReference>
<dbReference type="EMBL" id="CP006720">
    <property type="protein sequence ID" value="AHI57623.1"/>
    <property type="molecule type" value="Genomic_DNA"/>
</dbReference>
<accession>W0GPX0</accession>
<reference evidence="1 2" key="1">
    <citation type="submission" date="2013-09" db="EMBL/GenBank/DDBJ databases">
        <title>Complete genome sequence of Spiroplasma mirum suckling mouse cataract agent.</title>
        <authorList>
            <person name="Landry C.A."/>
            <person name="Bastian F.O."/>
            <person name="Thune R.L."/>
        </authorList>
    </citation>
    <scope>NUCLEOTIDE SEQUENCE [LARGE SCALE GENOMIC DNA]</scope>
    <source>
        <strain evidence="1 2">SMCA</strain>
    </source>
</reference>
<dbReference type="KEGG" id="smia:P344_01290"/>
<organism evidence="1 2">
    <name type="scientific">Spiroplasma mirum ATCC 29335</name>
    <dbReference type="NCBI Taxonomy" id="838561"/>
    <lineage>
        <taxon>Bacteria</taxon>
        <taxon>Bacillati</taxon>
        <taxon>Mycoplasmatota</taxon>
        <taxon>Mollicutes</taxon>
        <taxon>Entomoplasmatales</taxon>
        <taxon>Spiroplasmataceae</taxon>
        <taxon>Spiroplasma</taxon>
    </lineage>
</organism>
<dbReference type="AlphaFoldDB" id="W0GPX0"/>
<evidence type="ECO:0000313" key="2">
    <source>
        <dbReference type="Proteomes" id="UP000019260"/>
    </source>
</evidence>
<dbReference type="STRING" id="838561.P344_01290"/>
<keyword evidence="2" id="KW-1185">Reference proteome</keyword>
<proteinExistence type="predicted"/>